<proteinExistence type="inferred from homology"/>
<keyword evidence="2 5" id="KW-0489">Methyltransferase</keyword>
<dbReference type="InterPro" id="IPR051259">
    <property type="entry name" value="rRNA_Methyltransferase"/>
</dbReference>
<dbReference type="InterPro" id="IPR029028">
    <property type="entry name" value="Alpha/beta_knot_MTases"/>
</dbReference>
<dbReference type="CDD" id="cd18095">
    <property type="entry name" value="SpoU-like_rRNA-MTase"/>
    <property type="match status" value="1"/>
</dbReference>
<dbReference type="SMART" id="SM00967">
    <property type="entry name" value="SpoU_sub_bind"/>
    <property type="match status" value="1"/>
</dbReference>
<dbReference type="SUPFAM" id="SSF75217">
    <property type="entry name" value="alpha/beta knot"/>
    <property type="match status" value="1"/>
</dbReference>
<gene>
    <name evidence="5" type="ORF">JOC73_002504</name>
</gene>
<dbReference type="GO" id="GO:0008168">
    <property type="term" value="F:methyltransferase activity"/>
    <property type="evidence" value="ECO:0007669"/>
    <property type="project" value="UniProtKB-KW"/>
</dbReference>
<comment type="similarity">
    <text evidence="1">Belongs to the class IV-like SAM-binding methyltransferase superfamily. RNA methyltransferase TrmH family.</text>
</comment>
<accession>A0ABS2NSJ7</accession>
<dbReference type="Gene3D" id="3.30.1330.30">
    <property type="match status" value="1"/>
</dbReference>
<dbReference type="InterPro" id="IPR013123">
    <property type="entry name" value="SpoU_subst-bd"/>
</dbReference>
<name>A0ABS2NSJ7_9FIRM</name>
<evidence type="ECO:0000313" key="6">
    <source>
        <dbReference type="Proteomes" id="UP001314796"/>
    </source>
</evidence>
<organism evidence="5 6">
    <name type="scientific">Alkaliphilus hydrothermalis</name>
    <dbReference type="NCBI Taxonomy" id="1482730"/>
    <lineage>
        <taxon>Bacteria</taxon>
        <taxon>Bacillati</taxon>
        <taxon>Bacillota</taxon>
        <taxon>Clostridia</taxon>
        <taxon>Peptostreptococcales</taxon>
        <taxon>Natronincolaceae</taxon>
        <taxon>Alkaliphilus</taxon>
    </lineage>
</organism>
<keyword evidence="3" id="KW-0808">Transferase</keyword>
<dbReference type="Pfam" id="PF22435">
    <property type="entry name" value="MRM3-like_sub_bind"/>
    <property type="match status" value="1"/>
</dbReference>
<dbReference type="Pfam" id="PF00588">
    <property type="entry name" value="SpoU_methylase"/>
    <property type="match status" value="1"/>
</dbReference>
<dbReference type="InterPro" id="IPR053888">
    <property type="entry name" value="MRM3-like_sub_bind"/>
</dbReference>
<dbReference type="PANTHER" id="PTHR43191">
    <property type="entry name" value="RRNA METHYLTRANSFERASE 3"/>
    <property type="match status" value="1"/>
</dbReference>
<evidence type="ECO:0000313" key="5">
    <source>
        <dbReference type="EMBL" id="MBM7615930.1"/>
    </source>
</evidence>
<dbReference type="Gene3D" id="3.40.1280.10">
    <property type="match status" value="1"/>
</dbReference>
<dbReference type="InterPro" id="IPR001537">
    <property type="entry name" value="SpoU_MeTrfase"/>
</dbReference>
<protein>
    <submittedName>
        <fullName evidence="5">TrmH family RNA methyltransferase</fullName>
    </submittedName>
</protein>
<evidence type="ECO:0000256" key="2">
    <source>
        <dbReference type="ARBA" id="ARBA00022603"/>
    </source>
</evidence>
<dbReference type="Proteomes" id="UP001314796">
    <property type="component" value="Unassembled WGS sequence"/>
</dbReference>
<sequence length="264" mass="29609">MEITSESNPTIKFVKGLQIKKNRMKYKQFVIEGLRFLQEALEHGVALEYILYSDSAKKIKGGDELIQQIEGKYQMYHLPDKLMEKLSETENPQGIMAVINMPEYSLDSLSEEKELFLVVLDRIQDPGNMGTIIRTAEGAGANAVLITKGSVDPYNSKTLRATMGAVFHFPVVQVEEDEELIEFLKKNKVRMVATHLDTENTYDMIDYKGSIALIIGNEANGIQEGFVAQAEEMIKIPIVGKIESLNASVAAGVLIYKAFENRRK</sequence>
<evidence type="ECO:0000256" key="3">
    <source>
        <dbReference type="ARBA" id="ARBA00022679"/>
    </source>
</evidence>
<dbReference type="RefSeq" id="WP_204403662.1">
    <property type="nucleotide sequence ID" value="NZ_JAFBEE010000020.1"/>
</dbReference>
<dbReference type="SUPFAM" id="SSF55315">
    <property type="entry name" value="L30e-like"/>
    <property type="match status" value="1"/>
</dbReference>
<evidence type="ECO:0000259" key="4">
    <source>
        <dbReference type="SMART" id="SM00967"/>
    </source>
</evidence>
<comment type="caution">
    <text evidence="5">The sequence shown here is derived from an EMBL/GenBank/DDBJ whole genome shotgun (WGS) entry which is preliminary data.</text>
</comment>
<reference evidence="5 6" key="1">
    <citation type="submission" date="2021-01" db="EMBL/GenBank/DDBJ databases">
        <title>Genomic Encyclopedia of Type Strains, Phase IV (KMG-IV): sequencing the most valuable type-strain genomes for metagenomic binning, comparative biology and taxonomic classification.</title>
        <authorList>
            <person name="Goeker M."/>
        </authorList>
    </citation>
    <scope>NUCLEOTIDE SEQUENCE [LARGE SCALE GENOMIC DNA]</scope>
    <source>
        <strain evidence="5 6">DSM 25890</strain>
    </source>
</reference>
<dbReference type="InterPro" id="IPR029026">
    <property type="entry name" value="tRNA_m1G_MTases_N"/>
</dbReference>
<dbReference type="GO" id="GO:0032259">
    <property type="term" value="P:methylation"/>
    <property type="evidence" value="ECO:0007669"/>
    <property type="project" value="UniProtKB-KW"/>
</dbReference>
<evidence type="ECO:0000256" key="1">
    <source>
        <dbReference type="ARBA" id="ARBA00007228"/>
    </source>
</evidence>
<dbReference type="EMBL" id="JAFBEE010000020">
    <property type="protein sequence ID" value="MBM7615930.1"/>
    <property type="molecule type" value="Genomic_DNA"/>
</dbReference>
<feature type="domain" description="RNA 2-O ribose methyltransferase substrate binding" evidence="4">
    <location>
        <begin position="30"/>
        <end position="105"/>
    </location>
</feature>
<dbReference type="PANTHER" id="PTHR43191:SF2">
    <property type="entry name" value="RRNA METHYLTRANSFERASE 3, MITOCHONDRIAL"/>
    <property type="match status" value="1"/>
</dbReference>
<keyword evidence="6" id="KW-1185">Reference proteome</keyword>
<dbReference type="InterPro" id="IPR029064">
    <property type="entry name" value="Ribosomal_eL30-like_sf"/>
</dbReference>